<keyword evidence="3" id="KW-0285">Flavoprotein</keyword>
<evidence type="ECO:0000256" key="5">
    <source>
        <dbReference type="ARBA" id="ARBA00023002"/>
    </source>
</evidence>
<dbReference type="InterPro" id="IPR036318">
    <property type="entry name" value="FAD-bd_PCMH-like_sf"/>
</dbReference>
<dbReference type="Pfam" id="PF08031">
    <property type="entry name" value="BBE"/>
    <property type="match status" value="1"/>
</dbReference>
<dbReference type="AlphaFoldDB" id="A0A9W4U6C0"/>
<evidence type="ECO:0000256" key="2">
    <source>
        <dbReference type="ARBA" id="ARBA00005466"/>
    </source>
</evidence>
<evidence type="ECO:0000256" key="6">
    <source>
        <dbReference type="SAM" id="SignalP"/>
    </source>
</evidence>
<dbReference type="PANTHER" id="PTHR42973:SF39">
    <property type="entry name" value="FAD-BINDING PCMH-TYPE DOMAIN-CONTAINING PROTEIN"/>
    <property type="match status" value="1"/>
</dbReference>
<dbReference type="InterPro" id="IPR016169">
    <property type="entry name" value="FAD-bd_PCMH_sub2"/>
</dbReference>
<name>A0A9W4U6C0_9PLEO</name>
<dbReference type="PANTHER" id="PTHR42973">
    <property type="entry name" value="BINDING OXIDOREDUCTASE, PUTATIVE (AFU_ORTHOLOGUE AFUA_1G17690)-RELATED"/>
    <property type="match status" value="1"/>
</dbReference>
<feature type="domain" description="FAD-binding PCMH-type" evidence="7">
    <location>
        <begin position="57"/>
        <end position="227"/>
    </location>
</feature>
<evidence type="ECO:0000259" key="7">
    <source>
        <dbReference type="PROSITE" id="PS51387"/>
    </source>
</evidence>
<gene>
    <name evidence="8" type="ORF">PDIGIT_LOCUS3273</name>
</gene>
<dbReference type="Gene3D" id="3.30.43.10">
    <property type="entry name" value="Uridine Diphospho-n-acetylenolpyruvylglucosamine Reductase, domain 2"/>
    <property type="match status" value="1"/>
</dbReference>
<dbReference type="PROSITE" id="PS51387">
    <property type="entry name" value="FAD_PCMH"/>
    <property type="match status" value="1"/>
</dbReference>
<dbReference type="SUPFAM" id="SSF56176">
    <property type="entry name" value="FAD-binding/transporter-associated domain-like"/>
    <property type="match status" value="1"/>
</dbReference>
<feature type="signal peptide" evidence="6">
    <location>
        <begin position="1"/>
        <end position="18"/>
    </location>
</feature>
<dbReference type="Gene3D" id="3.40.462.20">
    <property type="match status" value="1"/>
</dbReference>
<proteinExistence type="inferred from homology"/>
<dbReference type="Gene3D" id="3.30.465.10">
    <property type="match status" value="1"/>
</dbReference>
<evidence type="ECO:0000313" key="8">
    <source>
        <dbReference type="EMBL" id="CAI6312533.1"/>
    </source>
</evidence>
<protein>
    <recommendedName>
        <fullName evidence="7">FAD-binding PCMH-type domain-containing protein</fullName>
    </recommendedName>
</protein>
<evidence type="ECO:0000313" key="9">
    <source>
        <dbReference type="Proteomes" id="UP001152607"/>
    </source>
</evidence>
<dbReference type="GO" id="GO:0071949">
    <property type="term" value="F:FAD binding"/>
    <property type="evidence" value="ECO:0007669"/>
    <property type="project" value="InterPro"/>
</dbReference>
<dbReference type="InterPro" id="IPR016166">
    <property type="entry name" value="FAD-bd_PCMH"/>
</dbReference>
<dbReference type="InterPro" id="IPR006094">
    <property type="entry name" value="Oxid_FAD_bind_N"/>
</dbReference>
<keyword evidence="6" id="KW-0732">Signal</keyword>
<dbReference type="OrthoDB" id="415825at2759"/>
<dbReference type="Proteomes" id="UP001152607">
    <property type="component" value="Unassembled WGS sequence"/>
</dbReference>
<dbReference type="EMBL" id="CAOQHR010000002">
    <property type="protein sequence ID" value="CAI6312533.1"/>
    <property type="molecule type" value="Genomic_DNA"/>
</dbReference>
<accession>A0A9W4U6C0</accession>
<dbReference type="GO" id="GO:0016491">
    <property type="term" value="F:oxidoreductase activity"/>
    <property type="evidence" value="ECO:0007669"/>
    <property type="project" value="UniProtKB-KW"/>
</dbReference>
<evidence type="ECO:0000256" key="1">
    <source>
        <dbReference type="ARBA" id="ARBA00001974"/>
    </source>
</evidence>
<dbReference type="InterPro" id="IPR050416">
    <property type="entry name" value="FAD-linked_Oxidoreductase"/>
</dbReference>
<keyword evidence="9" id="KW-1185">Reference proteome</keyword>
<evidence type="ECO:0000256" key="4">
    <source>
        <dbReference type="ARBA" id="ARBA00022827"/>
    </source>
</evidence>
<dbReference type="Pfam" id="PF01565">
    <property type="entry name" value="FAD_binding_4"/>
    <property type="match status" value="1"/>
</dbReference>
<dbReference type="InterPro" id="IPR012951">
    <property type="entry name" value="BBE"/>
</dbReference>
<dbReference type="InterPro" id="IPR016167">
    <property type="entry name" value="FAD-bd_PCMH_sub1"/>
</dbReference>
<keyword evidence="5" id="KW-0560">Oxidoreductase</keyword>
<feature type="chain" id="PRO_5040985052" description="FAD-binding PCMH-type domain-containing protein" evidence="6">
    <location>
        <begin position="19"/>
        <end position="478"/>
    </location>
</feature>
<comment type="cofactor">
    <cofactor evidence="1">
        <name>FAD</name>
        <dbReference type="ChEBI" id="CHEBI:57692"/>
    </cofactor>
</comment>
<keyword evidence="4" id="KW-0274">FAD</keyword>
<sequence length="478" mass="51118">MAFLRLLVLVVFACLCQAALTAAQVLQKLQAELKPKLSVGASISFNDADANRWSWYAAPDPAVIVNVKSEIDVQLTVAFCSTFGIPFLAQNGGTGWSTTFKMNNNGVIINMAGLNQVTFNAEKTQATIGGGVSINSTIQAADAAGALVLTGNCNCVGTLGAYLGGGYGNLMGLKGMGVDQIISARLVTADGKIQTVTASDPDLFWAIRGAGPNMGIVTSAVVKSTPASAADRSAWTGALIFSPDKLEQIVQAIGNLHLKPEMNIFMYFISSGAPANTPVVLLTPYLYKGDAAAGKVAFASLYAIGPIQDATAVVPYTEWNTGADGFCTRGGRKPSFSAGFQTMEPSAWRQIWDKYVVFQKKPGAENSVVLLEAYSLDKARSIPSSSTSFPHRGVNFNAVAIPWYYDASYDTEAINFGKAARDLWRSNDGLTKDAVYINFANGDDELSVVYGDSLSRLRTIKKQVDPKDRFNQWFNIPV</sequence>
<comment type="caution">
    <text evidence="8">The sequence shown here is derived from an EMBL/GenBank/DDBJ whole genome shotgun (WGS) entry which is preliminary data.</text>
</comment>
<evidence type="ECO:0000256" key="3">
    <source>
        <dbReference type="ARBA" id="ARBA00022630"/>
    </source>
</evidence>
<reference evidence="8" key="1">
    <citation type="submission" date="2023-01" db="EMBL/GenBank/DDBJ databases">
        <authorList>
            <person name="Van Ghelder C."/>
            <person name="Rancurel C."/>
        </authorList>
    </citation>
    <scope>NUCLEOTIDE SEQUENCE</scope>
    <source>
        <strain evidence="8">CNCM I-4278</strain>
    </source>
</reference>
<organism evidence="8 9">
    <name type="scientific">Periconia digitata</name>
    <dbReference type="NCBI Taxonomy" id="1303443"/>
    <lineage>
        <taxon>Eukaryota</taxon>
        <taxon>Fungi</taxon>
        <taxon>Dikarya</taxon>
        <taxon>Ascomycota</taxon>
        <taxon>Pezizomycotina</taxon>
        <taxon>Dothideomycetes</taxon>
        <taxon>Pleosporomycetidae</taxon>
        <taxon>Pleosporales</taxon>
        <taxon>Massarineae</taxon>
        <taxon>Periconiaceae</taxon>
        <taxon>Periconia</taxon>
    </lineage>
</organism>
<comment type="similarity">
    <text evidence="2">Belongs to the oxygen-dependent FAD-linked oxidoreductase family.</text>
</comment>